<keyword evidence="2" id="KW-1133">Transmembrane helix</keyword>
<organism evidence="4 5">
    <name type="scientific">Elaphomyces granulatus</name>
    <dbReference type="NCBI Taxonomy" id="519963"/>
    <lineage>
        <taxon>Eukaryota</taxon>
        <taxon>Fungi</taxon>
        <taxon>Dikarya</taxon>
        <taxon>Ascomycota</taxon>
        <taxon>Pezizomycotina</taxon>
        <taxon>Eurotiomycetes</taxon>
        <taxon>Eurotiomycetidae</taxon>
        <taxon>Eurotiales</taxon>
        <taxon>Elaphomycetaceae</taxon>
        <taxon>Elaphomyces</taxon>
    </lineage>
</organism>
<evidence type="ECO:0000256" key="2">
    <source>
        <dbReference type="SAM" id="Phobius"/>
    </source>
</evidence>
<evidence type="ECO:0000313" key="4">
    <source>
        <dbReference type="EMBL" id="OXV05772.1"/>
    </source>
</evidence>
<dbReference type="Proteomes" id="UP000243515">
    <property type="component" value="Unassembled WGS sequence"/>
</dbReference>
<feature type="signal peptide" evidence="3">
    <location>
        <begin position="1"/>
        <end position="20"/>
    </location>
</feature>
<proteinExistence type="predicted"/>
<feature type="transmembrane region" description="Helical" evidence="2">
    <location>
        <begin position="143"/>
        <end position="167"/>
    </location>
</feature>
<feature type="chain" id="PRO_5013280173" evidence="3">
    <location>
        <begin position="21"/>
        <end position="168"/>
    </location>
</feature>
<reference evidence="4 5" key="1">
    <citation type="journal article" date="2015" name="Environ. Microbiol.">
        <title>Metagenome sequence of Elaphomyces granulatus from sporocarp tissue reveals Ascomycota ectomycorrhizal fingerprints of genome expansion and a Proteobacteria-rich microbiome.</title>
        <authorList>
            <person name="Quandt C.A."/>
            <person name="Kohler A."/>
            <person name="Hesse C.N."/>
            <person name="Sharpton T.J."/>
            <person name="Martin F."/>
            <person name="Spatafora J.W."/>
        </authorList>
    </citation>
    <scope>NUCLEOTIDE SEQUENCE [LARGE SCALE GENOMIC DNA]</scope>
    <source>
        <strain evidence="4 5">OSC145934</strain>
    </source>
</reference>
<keyword evidence="3" id="KW-0732">Signal</keyword>
<protein>
    <submittedName>
        <fullName evidence="4">Uncharacterized protein</fullName>
    </submittedName>
</protein>
<evidence type="ECO:0000256" key="1">
    <source>
        <dbReference type="SAM" id="MobiDB-lite"/>
    </source>
</evidence>
<keyword evidence="2" id="KW-0472">Membrane</keyword>
<evidence type="ECO:0000256" key="3">
    <source>
        <dbReference type="SAM" id="SignalP"/>
    </source>
</evidence>
<name>A0A232LNS3_9EURO</name>
<dbReference type="AlphaFoldDB" id="A0A232LNS3"/>
<feature type="compositionally biased region" description="Polar residues" evidence="1">
    <location>
        <begin position="122"/>
        <end position="136"/>
    </location>
</feature>
<sequence length="168" mass="15580">MRSSILISALSGLVLVYAASQSVSVPSVSIPDNPATSFLAQTNSRGVVTGQPAAVTSQPPAATSQPTQPGAASIPAGLSTAVVPINPVSSSASGKSGSPATPVSSGASSATGSGSSGSVTGNPTAASSGSGSPTNRAASSSTAAAALATVAPVGLSLGLAGAIFAAFL</sequence>
<accession>A0A232LNS3</accession>
<keyword evidence="2" id="KW-0812">Transmembrane</keyword>
<feature type="region of interest" description="Disordered" evidence="1">
    <location>
        <begin position="49"/>
        <end position="75"/>
    </location>
</feature>
<evidence type="ECO:0000313" key="5">
    <source>
        <dbReference type="Proteomes" id="UP000243515"/>
    </source>
</evidence>
<feature type="compositionally biased region" description="Low complexity" evidence="1">
    <location>
        <begin position="89"/>
        <end position="121"/>
    </location>
</feature>
<feature type="region of interest" description="Disordered" evidence="1">
    <location>
        <begin position="88"/>
        <end position="137"/>
    </location>
</feature>
<keyword evidence="5" id="KW-1185">Reference proteome</keyword>
<dbReference type="EMBL" id="NPHW01006467">
    <property type="protein sequence ID" value="OXV05772.1"/>
    <property type="molecule type" value="Genomic_DNA"/>
</dbReference>
<gene>
    <name evidence="4" type="ORF">Egran_06460</name>
</gene>
<feature type="compositionally biased region" description="Low complexity" evidence="1">
    <location>
        <begin position="56"/>
        <end position="72"/>
    </location>
</feature>
<comment type="caution">
    <text evidence="4">The sequence shown here is derived from an EMBL/GenBank/DDBJ whole genome shotgun (WGS) entry which is preliminary data.</text>
</comment>